<feature type="domain" description="Septum formation inhibitor MinC C-terminal" evidence="7">
    <location>
        <begin position="109"/>
        <end position="210"/>
    </location>
</feature>
<dbReference type="InterPro" id="IPR016098">
    <property type="entry name" value="CAP/MinC_C"/>
</dbReference>
<dbReference type="Gene3D" id="2.160.20.70">
    <property type="match status" value="1"/>
</dbReference>
<comment type="subunit">
    <text evidence="5 6">Interacts with MinD and FtsZ.</text>
</comment>
<evidence type="ECO:0000259" key="7">
    <source>
        <dbReference type="Pfam" id="PF03775"/>
    </source>
</evidence>
<dbReference type="Pfam" id="PF22642">
    <property type="entry name" value="MinC_N_1"/>
    <property type="match status" value="1"/>
</dbReference>
<dbReference type="GO" id="GO:1901891">
    <property type="term" value="P:regulation of cell septum assembly"/>
    <property type="evidence" value="ECO:0007669"/>
    <property type="project" value="InterPro"/>
</dbReference>
<dbReference type="SUPFAM" id="SSF63848">
    <property type="entry name" value="Cell-division inhibitor MinC, C-terminal domain"/>
    <property type="match status" value="1"/>
</dbReference>
<organism evidence="9 10">
    <name type="scientific">Anaerotalea alkaliphila</name>
    <dbReference type="NCBI Taxonomy" id="2662126"/>
    <lineage>
        <taxon>Bacteria</taxon>
        <taxon>Bacillati</taxon>
        <taxon>Bacillota</taxon>
        <taxon>Clostridia</taxon>
        <taxon>Eubacteriales</taxon>
        <taxon>Anaerotalea</taxon>
    </lineage>
</organism>
<dbReference type="InterPro" id="IPR036145">
    <property type="entry name" value="MinC_C_sf"/>
</dbReference>
<reference evidence="9 10" key="1">
    <citation type="submission" date="2020-01" db="EMBL/GenBank/DDBJ databases">
        <title>Anaeroalcalibacter tamaniensis gen. nov., sp. nov., moderately halophilic strictly anaerobic fermenter bacterium from mud volcano of Taman peninsula.</title>
        <authorList>
            <person name="Frolova A."/>
            <person name="Merkel A.Y."/>
            <person name="Slobodkin A.I."/>
        </authorList>
    </citation>
    <scope>NUCLEOTIDE SEQUENCE [LARGE SCALE GENOMIC DNA]</scope>
    <source>
        <strain evidence="9 10">F-3ap</strain>
    </source>
</reference>
<proteinExistence type="inferred from homology"/>
<sequence length="222" mass="24524">MKDAVLIKGNQHGLSVVIEPDTPFQDVKEAVRRKMSAGRQFFGNAQVTLTFEGKSLEQKEKEELLGVIQENSQLEIICLVDEDERRLAEKMLFLKAAQKEADESGAIFYNKTLRSGQELETDRGVVILGDVNNGAKISAGGNVVVLGNLKGFVHAGTRYPDKAFVVALHMQPMQIRIGQVMGRSPDSGGMEKTGYDPKIAFVEDDRIVIEQITNTIYKELGL</sequence>
<evidence type="ECO:0000259" key="8">
    <source>
        <dbReference type="Pfam" id="PF22642"/>
    </source>
</evidence>
<name>A0A7X5HWI0_9FIRM</name>
<keyword evidence="10" id="KW-1185">Reference proteome</keyword>
<keyword evidence="2 6" id="KW-0132">Cell division</keyword>
<evidence type="ECO:0000256" key="1">
    <source>
        <dbReference type="ARBA" id="ARBA00006291"/>
    </source>
</evidence>
<evidence type="ECO:0000313" key="10">
    <source>
        <dbReference type="Proteomes" id="UP000461585"/>
    </source>
</evidence>
<dbReference type="InterPro" id="IPR013033">
    <property type="entry name" value="MinC"/>
</dbReference>
<evidence type="ECO:0000256" key="6">
    <source>
        <dbReference type="HAMAP-Rule" id="MF_00267"/>
    </source>
</evidence>
<dbReference type="NCBIfam" id="TIGR01222">
    <property type="entry name" value="minC"/>
    <property type="match status" value="1"/>
</dbReference>
<evidence type="ECO:0000313" key="9">
    <source>
        <dbReference type="EMBL" id="NDL67947.1"/>
    </source>
</evidence>
<keyword evidence="4 6" id="KW-0131">Cell cycle</keyword>
<dbReference type="Gene3D" id="3.30.160.540">
    <property type="match status" value="1"/>
</dbReference>
<dbReference type="InterPro" id="IPR055219">
    <property type="entry name" value="MinC_N_1"/>
</dbReference>
<evidence type="ECO:0000256" key="5">
    <source>
        <dbReference type="ARBA" id="ARBA00046874"/>
    </source>
</evidence>
<dbReference type="Pfam" id="PF03775">
    <property type="entry name" value="MinC_C"/>
    <property type="match status" value="1"/>
</dbReference>
<feature type="domain" description="Septum site-determining protein MinC N-terminal" evidence="8">
    <location>
        <begin position="5"/>
        <end position="78"/>
    </location>
</feature>
<dbReference type="PANTHER" id="PTHR34108">
    <property type="entry name" value="SEPTUM SITE-DETERMINING PROTEIN MINC"/>
    <property type="match status" value="1"/>
</dbReference>
<dbReference type="RefSeq" id="WP_162370669.1">
    <property type="nucleotide sequence ID" value="NZ_JAAEEH010000024.1"/>
</dbReference>
<evidence type="ECO:0000256" key="3">
    <source>
        <dbReference type="ARBA" id="ARBA00023210"/>
    </source>
</evidence>
<dbReference type="GO" id="GO:0000917">
    <property type="term" value="P:division septum assembly"/>
    <property type="evidence" value="ECO:0007669"/>
    <property type="project" value="UniProtKB-KW"/>
</dbReference>
<keyword evidence="3 6" id="KW-0717">Septation</keyword>
<dbReference type="PANTHER" id="PTHR34108:SF1">
    <property type="entry name" value="SEPTUM SITE-DETERMINING PROTEIN MINC"/>
    <property type="match status" value="1"/>
</dbReference>
<comment type="similarity">
    <text evidence="1 6">Belongs to the MinC family.</text>
</comment>
<evidence type="ECO:0000256" key="4">
    <source>
        <dbReference type="ARBA" id="ARBA00023306"/>
    </source>
</evidence>
<accession>A0A7X5HWI0</accession>
<dbReference type="InterPro" id="IPR005526">
    <property type="entry name" value="Septum_form_inhib_MinC_C"/>
</dbReference>
<evidence type="ECO:0000256" key="2">
    <source>
        <dbReference type="ARBA" id="ARBA00022618"/>
    </source>
</evidence>
<dbReference type="AlphaFoldDB" id="A0A7X5HWI0"/>
<comment type="caution">
    <text evidence="9">The sequence shown here is derived from an EMBL/GenBank/DDBJ whole genome shotgun (WGS) entry which is preliminary data.</text>
</comment>
<protein>
    <recommendedName>
        <fullName evidence="6">Probable septum site-determining protein MinC</fullName>
    </recommendedName>
</protein>
<dbReference type="GO" id="GO:0000902">
    <property type="term" value="P:cell morphogenesis"/>
    <property type="evidence" value="ECO:0007669"/>
    <property type="project" value="InterPro"/>
</dbReference>
<dbReference type="Proteomes" id="UP000461585">
    <property type="component" value="Unassembled WGS sequence"/>
</dbReference>
<gene>
    <name evidence="6 9" type="primary">minC</name>
    <name evidence="9" type="ORF">GXN74_09360</name>
</gene>
<comment type="function">
    <text evidence="6">Cell division inhibitor that blocks the formation of polar Z ring septums. Rapidly oscillates between the poles of the cell to destabilize FtsZ filaments that have formed before they mature into polar Z rings. Prevents FtsZ polymerization.</text>
</comment>
<dbReference type="HAMAP" id="MF_00267">
    <property type="entry name" value="MinC"/>
    <property type="match status" value="1"/>
</dbReference>
<dbReference type="EMBL" id="JAAEEH010000024">
    <property type="protein sequence ID" value="NDL67947.1"/>
    <property type="molecule type" value="Genomic_DNA"/>
</dbReference>